<keyword evidence="6" id="KW-1185">Reference proteome</keyword>
<keyword evidence="3" id="KW-0472">Membrane</keyword>
<feature type="region of interest" description="Disordered" evidence="2">
    <location>
        <begin position="1"/>
        <end position="25"/>
    </location>
</feature>
<proteinExistence type="predicted"/>
<organism evidence="5 6">
    <name type="scientific">Limnoraphis robusta CCNP1315</name>
    <dbReference type="NCBI Taxonomy" id="3110306"/>
    <lineage>
        <taxon>Bacteria</taxon>
        <taxon>Bacillati</taxon>
        <taxon>Cyanobacteriota</taxon>
        <taxon>Cyanophyceae</taxon>
        <taxon>Oscillatoriophycideae</taxon>
        <taxon>Oscillatoriales</taxon>
        <taxon>Sirenicapillariaceae</taxon>
        <taxon>Limnoraphis</taxon>
    </lineage>
</organism>
<feature type="transmembrane region" description="Helical" evidence="3">
    <location>
        <begin position="75"/>
        <end position="95"/>
    </location>
</feature>
<feature type="domain" description="Cyanobacterial aminoacyl-tRNA synthetase CAAD" evidence="4">
    <location>
        <begin position="63"/>
        <end position="146"/>
    </location>
</feature>
<evidence type="ECO:0000313" key="6">
    <source>
        <dbReference type="Proteomes" id="UP001301728"/>
    </source>
</evidence>
<evidence type="ECO:0000313" key="5">
    <source>
        <dbReference type="EMBL" id="MEA5522020.1"/>
    </source>
</evidence>
<name>A0ABU5U495_9CYAN</name>
<comment type="caution">
    <text evidence="5">The sequence shown here is derived from an EMBL/GenBank/DDBJ whole genome shotgun (WGS) entry which is preliminary data.</text>
</comment>
<dbReference type="Pfam" id="PF14159">
    <property type="entry name" value="CAAD"/>
    <property type="match status" value="1"/>
</dbReference>
<comment type="subcellular location">
    <subcellularLocation>
        <location evidence="1">Membrane</location>
        <topology evidence="1">Multi-pass membrane protein</topology>
    </subcellularLocation>
</comment>
<dbReference type="RefSeq" id="WP_323273396.1">
    <property type="nucleotide sequence ID" value="NZ_JAYGHT010000144.1"/>
</dbReference>
<gene>
    <name evidence="5" type="ORF">VB854_24055</name>
</gene>
<evidence type="ECO:0000259" key="4">
    <source>
        <dbReference type="Pfam" id="PF14159"/>
    </source>
</evidence>
<protein>
    <submittedName>
        <fullName evidence="5">CAAD domain-containing protein</fullName>
    </submittedName>
</protein>
<evidence type="ECO:0000256" key="3">
    <source>
        <dbReference type="SAM" id="Phobius"/>
    </source>
</evidence>
<dbReference type="InterPro" id="IPR025564">
    <property type="entry name" value="CAAD_dom"/>
</dbReference>
<feature type="compositionally biased region" description="Polar residues" evidence="2">
    <location>
        <begin position="14"/>
        <end position="25"/>
    </location>
</feature>
<accession>A0ABU5U495</accession>
<evidence type="ECO:0000256" key="1">
    <source>
        <dbReference type="ARBA" id="ARBA00004141"/>
    </source>
</evidence>
<dbReference type="PANTHER" id="PTHR33222">
    <property type="match status" value="1"/>
</dbReference>
<feature type="transmembrane region" description="Helical" evidence="3">
    <location>
        <begin position="101"/>
        <end position="121"/>
    </location>
</feature>
<keyword evidence="3" id="KW-0812">Transmembrane</keyword>
<dbReference type="PANTHER" id="PTHR33222:SF4">
    <property type="entry name" value="PROTEIN CURVATURE THYLAKOID 1A, CHLOROPLASTIC"/>
    <property type="match status" value="1"/>
</dbReference>
<dbReference type="EMBL" id="JAYGHT010000144">
    <property type="protein sequence ID" value="MEA5522020.1"/>
    <property type="molecule type" value="Genomic_DNA"/>
</dbReference>
<keyword evidence="3" id="KW-1133">Transmembrane helix</keyword>
<dbReference type="Proteomes" id="UP001301728">
    <property type="component" value="Unassembled WGS sequence"/>
</dbReference>
<sequence>MSSQEANMPDPKIETTTTPSSVEVKTTSVDPLTQATLDEQTTTTQFDEIKAKVVEVLAELPAYVSGFFGEYQKPIITILLIIAAIVSLRVLFAVIDALNDIPLLAPTFELIGMGYSAWFIYRYLLRASNRQELSQEVQAFWEQISGK</sequence>
<reference evidence="5 6" key="1">
    <citation type="submission" date="2023-12" db="EMBL/GenBank/DDBJ databases">
        <title>Baltic Sea Cyanobacteria.</title>
        <authorList>
            <person name="Delbaje E."/>
            <person name="Fewer D.P."/>
            <person name="Shishido T.K."/>
        </authorList>
    </citation>
    <scope>NUCLEOTIDE SEQUENCE [LARGE SCALE GENOMIC DNA]</scope>
    <source>
        <strain evidence="5 6">CCNP 1315</strain>
    </source>
</reference>
<evidence type="ECO:0000256" key="2">
    <source>
        <dbReference type="SAM" id="MobiDB-lite"/>
    </source>
</evidence>
<dbReference type="InterPro" id="IPR033344">
    <property type="entry name" value="CURT1"/>
</dbReference>